<comment type="caution">
    <text evidence="8">The sequence shown here is derived from an EMBL/GenBank/DDBJ whole genome shotgun (WGS) entry which is preliminary data.</text>
</comment>
<evidence type="ECO:0000256" key="2">
    <source>
        <dbReference type="ARBA" id="ARBA00022723"/>
    </source>
</evidence>
<keyword evidence="2" id="KW-0479">Metal-binding</keyword>
<sequence>MRQRHLAARRLATSCLFSTAAPLPRPPAALLDAAAASWRARVTPALASQLLRDGYAVVPNAFPPAFTAAIRREMHALHASQQLYPNATHVLLSGDDPQPTLLQKHHILETELVLPEIRRQVPTLEWFFDSQLVFAAMRAALPPWLQLSAHMIKLQLNEGGCFPLHFDSYGDDGKCLTAVLYLNDAWQPGDGGEIVLYPFPQRARVVVRPGDGDLVLFSSQQMLHRVLPSRRARYCLTTWMYCDKTPRAPALQRARQRHYDDEREPEADGSYEQQVLRKIVRSPTFRRHLAKLFHRDEWRQSLQESHVANDAFRRFLATHDREVALIEAATTQMLHRFRAKDPSATSSVPATSQELLDVFSATLRADAADTRSAWLQRLPIEWF</sequence>
<dbReference type="PROSITE" id="PS51471">
    <property type="entry name" value="FE2OG_OXY"/>
    <property type="match status" value="1"/>
</dbReference>
<evidence type="ECO:0000313" key="9">
    <source>
        <dbReference type="Proteomes" id="UP001209570"/>
    </source>
</evidence>
<name>A0AAD5QBP5_PYTIN</name>
<evidence type="ECO:0000256" key="5">
    <source>
        <dbReference type="ARBA" id="ARBA00023002"/>
    </source>
</evidence>
<organism evidence="8 9">
    <name type="scientific">Pythium insidiosum</name>
    <name type="common">Pythiosis disease agent</name>
    <dbReference type="NCBI Taxonomy" id="114742"/>
    <lineage>
        <taxon>Eukaryota</taxon>
        <taxon>Sar</taxon>
        <taxon>Stramenopiles</taxon>
        <taxon>Oomycota</taxon>
        <taxon>Peronosporomycetes</taxon>
        <taxon>Pythiales</taxon>
        <taxon>Pythiaceae</taxon>
        <taxon>Pythium</taxon>
    </lineage>
</organism>
<dbReference type="EMBL" id="JAKCXM010000090">
    <property type="protein sequence ID" value="KAJ0403031.1"/>
    <property type="molecule type" value="Genomic_DNA"/>
</dbReference>
<dbReference type="PANTHER" id="PTHR12907">
    <property type="entry name" value="EGL NINE HOMOLOG-RELATED"/>
    <property type="match status" value="1"/>
</dbReference>
<keyword evidence="4" id="KW-0223">Dioxygenase</keyword>
<reference evidence="8" key="1">
    <citation type="submission" date="2021-12" db="EMBL/GenBank/DDBJ databases">
        <title>Prjna785345.</title>
        <authorList>
            <person name="Rujirawat T."/>
            <person name="Krajaejun T."/>
        </authorList>
    </citation>
    <scope>NUCLEOTIDE SEQUENCE</scope>
    <source>
        <strain evidence="8">Pi057C3</strain>
    </source>
</reference>
<gene>
    <name evidence="8" type="ORF">P43SY_009572</name>
</gene>
<dbReference type="SUPFAM" id="SSF51197">
    <property type="entry name" value="Clavaminate synthase-like"/>
    <property type="match status" value="1"/>
</dbReference>
<evidence type="ECO:0000256" key="4">
    <source>
        <dbReference type="ARBA" id="ARBA00022964"/>
    </source>
</evidence>
<evidence type="ECO:0000256" key="3">
    <source>
        <dbReference type="ARBA" id="ARBA00022896"/>
    </source>
</evidence>
<dbReference type="GO" id="GO:0031543">
    <property type="term" value="F:peptidyl-proline dioxygenase activity"/>
    <property type="evidence" value="ECO:0007669"/>
    <property type="project" value="TreeGrafter"/>
</dbReference>
<keyword evidence="5" id="KW-0560">Oxidoreductase</keyword>
<evidence type="ECO:0000256" key="1">
    <source>
        <dbReference type="ARBA" id="ARBA00001961"/>
    </source>
</evidence>
<proteinExistence type="predicted"/>
<evidence type="ECO:0000259" key="7">
    <source>
        <dbReference type="PROSITE" id="PS51471"/>
    </source>
</evidence>
<dbReference type="InterPro" id="IPR051559">
    <property type="entry name" value="HIF_prolyl_hydroxylases"/>
</dbReference>
<dbReference type="Pfam" id="PF13640">
    <property type="entry name" value="2OG-FeII_Oxy_3"/>
    <property type="match status" value="1"/>
</dbReference>
<evidence type="ECO:0000256" key="6">
    <source>
        <dbReference type="ARBA" id="ARBA00023004"/>
    </source>
</evidence>
<dbReference type="GO" id="GO:0008198">
    <property type="term" value="F:ferrous iron binding"/>
    <property type="evidence" value="ECO:0007669"/>
    <property type="project" value="TreeGrafter"/>
</dbReference>
<keyword evidence="9" id="KW-1185">Reference proteome</keyword>
<feature type="domain" description="Fe2OG dioxygenase" evidence="7">
    <location>
        <begin position="143"/>
        <end position="242"/>
    </location>
</feature>
<dbReference type="SMART" id="SM00702">
    <property type="entry name" value="P4Hc"/>
    <property type="match status" value="1"/>
</dbReference>
<dbReference type="InterPro" id="IPR005123">
    <property type="entry name" value="Oxoglu/Fe-dep_dioxygenase_dom"/>
</dbReference>
<keyword evidence="3" id="KW-0847">Vitamin C</keyword>
<dbReference type="PANTHER" id="PTHR12907:SF26">
    <property type="entry name" value="HIF PROLYL HYDROXYLASE, ISOFORM C"/>
    <property type="match status" value="1"/>
</dbReference>
<dbReference type="GO" id="GO:0031418">
    <property type="term" value="F:L-ascorbic acid binding"/>
    <property type="evidence" value="ECO:0007669"/>
    <property type="project" value="UniProtKB-KW"/>
</dbReference>
<dbReference type="Proteomes" id="UP001209570">
    <property type="component" value="Unassembled WGS sequence"/>
</dbReference>
<dbReference type="Gene3D" id="2.60.120.620">
    <property type="entry name" value="q2cbj1_9rhob like domain"/>
    <property type="match status" value="1"/>
</dbReference>
<dbReference type="AlphaFoldDB" id="A0AAD5QBP5"/>
<dbReference type="GO" id="GO:0071456">
    <property type="term" value="P:cellular response to hypoxia"/>
    <property type="evidence" value="ECO:0007669"/>
    <property type="project" value="TreeGrafter"/>
</dbReference>
<keyword evidence="6" id="KW-0408">Iron</keyword>
<accession>A0AAD5QBP5</accession>
<evidence type="ECO:0000313" key="8">
    <source>
        <dbReference type="EMBL" id="KAJ0403031.1"/>
    </source>
</evidence>
<comment type="cofactor">
    <cofactor evidence="1">
        <name>L-ascorbate</name>
        <dbReference type="ChEBI" id="CHEBI:38290"/>
    </cofactor>
</comment>
<dbReference type="InterPro" id="IPR044862">
    <property type="entry name" value="Pro_4_hyd_alph_FE2OG_OXY"/>
</dbReference>
<protein>
    <recommendedName>
        <fullName evidence="7">Fe2OG dioxygenase domain-containing protein</fullName>
    </recommendedName>
</protein>
<dbReference type="InterPro" id="IPR006620">
    <property type="entry name" value="Pro_4_hyd_alph"/>
</dbReference>